<accession>A0A158FBZ7</accession>
<dbReference type="Proteomes" id="UP000054893">
    <property type="component" value="Unassembled WGS sequence"/>
</dbReference>
<dbReference type="AlphaFoldDB" id="A0A158FBZ7"/>
<dbReference type="EMBL" id="FCOC02000002">
    <property type="protein sequence ID" value="SAL16849.1"/>
    <property type="molecule type" value="Genomic_DNA"/>
</dbReference>
<gene>
    <name evidence="1" type="ORF">AWB64_01041</name>
</gene>
<evidence type="ECO:0000313" key="1">
    <source>
        <dbReference type="EMBL" id="SAL16849.1"/>
    </source>
</evidence>
<sequence>MLKHDGSFTTESSDHQKVDIVPEALENHSLYKVKLKNLRDDRNLADYSHDAVASDLILGIDEAEALVGSLFRDVKIFMMAHGIEL</sequence>
<organism evidence="1 2">
    <name type="scientific">Caballeronia sordidicola</name>
    <name type="common">Burkholderia sordidicola</name>
    <dbReference type="NCBI Taxonomy" id="196367"/>
    <lineage>
        <taxon>Bacteria</taxon>
        <taxon>Pseudomonadati</taxon>
        <taxon>Pseudomonadota</taxon>
        <taxon>Betaproteobacteria</taxon>
        <taxon>Burkholderiales</taxon>
        <taxon>Burkholderiaceae</taxon>
        <taxon>Caballeronia</taxon>
    </lineage>
</organism>
<proteinExistence type="predicted"/>
<reference evidence="1 2" key="1">
    <citation type="submission" date="2016-01" db="EMBL/GenBank/DDBJ databases">
        <authorList>
            <person name="Oliw E.H."/>
        </authorList>
    </citation>
    <scope>NUCLEOTIDE SEQUENCE [LARGE SCALE GENOMIC DNA]</scope>
    <source>
        <strain evidence="1">LMG 22029</strain>
    </source>
</reference>
<name>A0A158FBZ7_CABSO</name>
<evidence type="ECO:0000313" key="2">
    <source>
        <dbReference type="Proteomes" id="UP000054893"/>
    </source>
</evidence>
<protein>
    <submittedName>
        <fullName evidence="1">Uncharacterized protein</fullName>
    </submittedName>
</protein>